<accession>A0A9X1WEX8</accession>
<evidence type="ECO:0000256" key="1">
    <source>
        <dbReference type="PROSITE-ProRule" id="PRU00339"/>
    </source>
</evidence>
<keyword evidence="4" id="KW-1185">Reference proteome</keyword>
<evidence type="ECO:0000313" key="3">
    <source>
        <dbReference type="EMBL" id="MCJ2377963.1"/>
    </source>
</evidence>
<protein>
    <recommendedName>
        <fullName evidence="5">Lipoprotein</fullName>
    </recommendedName>
</protein>
<evidence type="ECO:0000256" key="2">
    <source>
        <dbReference type="SAM" id="SignalP"/>
    </source>
</evidence>
<dbReference type="AlphaFoldDB" id="A0A9X1WEX8"/>
<sequence length="467" mass="52052">MLKRQIHKASVALLSMTLTACAGLSAQNLFSHYTLQNTVVRQAVSTGQYQKAVTALPTAEEERAGSILDNFERGRVELLNQSYPESKAAFEVSDRAVKVQQDKALISISDTVTSVGALAINDNITEYVPPDYELGFLHLYLGLNYVHKNDLDGALVEVRRANRVQERAKQARDKDLKSAESQLKQQGLSPNIGSVLSRYPDAGEKLQAVQNGYLLYLSGLLYETSNDLNAAYIDYTRALAVLPDNKDVRDAVMRVARRSGRNQALEALTKEYGELASLQDKQGRVIILEEQGVVQPMRDWRLSLPVYDSQGNYAIYSLSLPYYPPGVSEKFSPLVLDGTELNGQLLADVNLMASQQLSENMPSILLRQALRVYAKDQLRKSTAKDDDVGNLVFNIWNTLTEQPDTRSWQTLPGLVNSSSRIMAVGQHILTVDGQDYTFEVRDKQTVLVWLSRQGGSVTIWHKQLGRL</sequence>
<dbReference type="InterPro" id="IPR019734">
    <property type="entry name" value="TPR_rpt"/>
</dbReference>
<reference evidence="3" key="1">
    <citation type="submission" date="2021-11" db="EMBL/GenBank/DDBJ databases">
        <title>Vibrio ZSDE26 sp. nov. and Vibrio ZSDZ34 sp. nov., isolated from coastal seawater in Qingdao.</title>
        <authorList>
            <person name="Zhang P."/>
        </authorList>
    </citation>
    <scope>NUCLEOTIDE SEQUENCE</scope>
    <source>
        <strain evidence="3">ZSDZ34</strain>
    </source>
</reference>
<comment type="caution">
    <text evidence="3">The sequence shown here is derived from an EMBL/GenBank/DDBJ whole genome shotgun (WGS) entry which is preliminary data.</text>
</comment>
<evidence type="ECO:0000313" key="4">
    <source>
        <dbReference type="Proteomes" id="UP001139488"/>
    </source>
</evidence>
<dbReference type="PROSITE" id="PS51257">
    <property type="entry name" value="PROKAR_LIPOPROTEIN"/>
    <property type="match status" value="1"/>
</dbReference>
<proteinExistence type="predicted"/>
<gene>
    <name evidence="3" type="ORF">LNL84_14085</name>
</gene>
<dbReference type="SUPFAM" id="SSF48452">
    <property type="entry name" value="TPR-like"/>
    <property type="match status" value="1"/>
</dbReference>
<keyword evidence="1" id="KW-0802">TPR repeat</keyword>
<dbReference type="EMBL" id="JAJNNZ010000011">
    <property type="protein sequence ID" value="MCJ2377963.1"/>
    <property type="molecule type" value="Genomic_DNA"/>
</dbReference>
<keyword evidence="2" id="KW-0732">Signal</keyword>
<dbReference type="PROSITE" id="PS50005">
    <property type="entry name" value="TPR"/>
    <property type="match status" value="1"/>
</dbReference>
<evidence type="ECO:0008006" key="5">
    <source>
        <dbReference type="Google" id="ProtNLM"/>
    </source>
</evidence>
<feature type="chain" id="PRO_5040967722" description="Lipoprotein" evidence="2">
    <location>
        <begin position="23"/>
        <end position="467"/>
    </location>
</feature>
<dbReference type="Gene3D" id="1.25.40.10">
    <property type="entry name" value="Tetratricopeptide repeat domain"/>
    <property type="match status" value="1"/>
</dbReference>
<dbReference type="RefSeq" id="WP_244358204.1">
    <property type="nucleotide sequence ID" value="NZ_JAJNNZ010000011.1"/>
</dbReference>
<name>A0A9X1WEX8_9VIBR</name>
<feature type="signal peptide" evidence="2">
    <location>
        <begin position="1"/>
        <end position="22"/>
    </location>
</feature>
<organism evidence="3 4">
    <name type="scientific">Vibrio gelatinilyticus</name>
    <dbReference type="NCBI Taxonomy" id="2893468"/>
    <lineage>
        <taxon>Bacteria</taxon>
        <taxon>Pseudomonadati</taxon>
        <taxon>Pseudomonadota</taxon>
        <taxon>Gammaproteobacteria</taxon>
        <taxon>Vibrionales</taxon>
        <taxon>Vibrionaceae</taxon>
        <taxon>Vibrio</taxon>
    </lineage>
</organism>
<dbReference type="InterPro" id="IPR011990">
    <property type="entry name" value="TPR-like_helical_dom_sf"/>
</dbReference>
<dbReference type="Proteomes" id="UP001139488">
    <property type="component" value="Unassembled WGS sequence"/>
</dbReference>
<feature type="repeat" description="TPR" evidence="1">
    <location>
        <begin position="212"/>
        <end position="245"/>
    </location>
</feature>